<evidence type="ECO:0000313" key="2">
    <source>
        <dbReference type="Proteomes" id="UP000297654"/>
    </source>
</evidence>
<dbReference type="EMBL" id="SOFF01000006">
    <property type="protein sequence ID" value="TFB94456.1"/>
    <property type="molecule type" value="Genomic_DNA"/>
</dbReference>
<protein>
    <submittedName>
        <fullName evidence="1">Uncharacterized protein</fullName>
    </submittedName>
</protein>
<keyword evidence="2" id="KW-1185">Reference proteome</keyword>
<evidence type="ECO:0000313" key="1">
    <source>
        <dbReference type="EMBL" id="TFB94456.1"/>
    </source>
</evidence>
<name>A0A1H8L979_9MICO</name>
<accession>A0A1H8L979</accession>
<dbReference type="AlphaFoldDB" id="A0A1H8L979"/>
<proteinExistence type="predicted"/>
<sequence length="69" mass="7293">MTRKLKPEATAKLFLTIGIVGIFLVVASVVRIVLDPSRLVPYAIIVCGICLIGAGFVGHRAAKKTVASE</sequence>
<gene>
    <name evidence="1" type="ORF">E3O10_01395</name>
</gene>
<reference evidence="1 2" key="1">
    <citation type="submission" date="2019-03" db="EMBL/GenBank/DDBJ databases">
        <title>Genomics of glacier-inhabiting Cryobacterium strains.</title>
        <authorList>
            <person name="Liu Q."/>
            <person name="Xin Y.-H."/>
        </authorList>
    </citation>
    <scope>NUCLEOTIDE SEQUENCE [LARGE SCALE GENOMIC DNA]</scope>
    <source>
        <strain evidence="1 2">Hh15</strain>
    </source>
</reference>
<comment type="caution">
    <text evidence="1">The sequence shown here is derived from an EMBL/GenBank/DDBJ whole genome shotgun (WGS) entry which is preliminary data.</text>
</comment>
<organism evidence="1 2">
    <name type="scientific">Cryobacterium luteum</name>
    <dbReference type="NCBI Taxonomy" id="1424661"/>
    <lineage>
        <taxon>Bacteria</taxon>
        <taxon>Bacillati</taxon>
        <taxon>Actinomycetota</taxon>
        <taxon>Actinomycetes</taxon>
        <taxon>Micrococcales</taxon>
        <taxon>Microbacteriaceae</taxon>
        <taxon>Cryobacterium</taxon>
    </lineage>
</organism>
<dbReference type="RefSeq" id="WP_092112448.1">
    <property type="nucleotide sequence ID" value="NZ_FOCN01000025.1"/>
</dbReference>
<dbReference type="OrthoDB" id="9920246at2"/>
<dbReference type="Proteomes" id="UP000297654">
    <property type="component" value="Unassembled WGS sequence"/>
</dbReference>